<protein>
    <submittedName>
        <fullName evidence="1 3">Uncharacterized protein</fullName>
    </submittedName>
</protein>
<accession>A0A0N4XTE0</accession>
<proteinExistence type="predicted"/>
<organism evidence="3">
    <name type="scientific">Nippostrongylus brasiliensis</name>
    <name type="common">Rat hookworm</name>
    <dbReference type="NCBI Taxonomy" id="27835"/>
    <lineage>
        <taxon>Eukaryota</taxon>
        <taxon>Metazoa</taxon>
        <taxon>Ecdysozoa</taxon>
        <taxon>Nematoda</taxon>
        <taxon>Chromadorea</taxon>
        <taxon>Rhabditida</taxon>
        <taxon>Rhabditina</taxon>
        <taxon>Rhabditomorpha</taxon>
        <taxon>Strongyloidea</taxon>
        <taxon>Heligmosomidae</taxon>
        <taxon>Nippostrongylus</taxon>
    </lineage>
</organism>
<dbReference type="WBParaSite" id="NBR_0000585901-mRNA-1">
    <property type="protein sequence ID" value="NBR_0000585901-mRNA-1"/>
    <property type="gene ID" value="NBR_0000585901"/>
</dbReference>
<reference evidence="3" key="1">
    <citation type="submission" date="2017-02" db="UniProtKB">
        <authorList>
            <consortium name="WormBaseParasite"/>
        </authorList>
    </citation>
    <scope>IDENTIFICATION</scope>
</reference>
<evidence type="ECO:0000313" key="2">
    <source>
        <dbReference type="Proteomes" id="UP000271162"/>
    </source>
</evidence>
<reference evidence="1 2" key="2">
    <citation type="submission" date="2018-11" db="EMBL/GenBank/DDBJ databases">
        <authorList>
            <consortium name="Pathogen Informatics"/>
        </authorList>
    </citation>
    <scope>NUCLEOTIDE SEQUENCE [LARGE SCALE GENOMIC DNA]</scope>
</reference>
<gene>
    <name evidence="1" type="ORF">NBR_LOCUS5860</name>
</gene>
<keyword evidence="2" id="KW-1185">Reference proteome</keyword>
<dbReference type="AlphaFoldDB" id="A0A0N4XTE0"/>
<dbReference type="EMBL" id="UYSL01019762">
    <property type="protein sequence ID" value="VDL69449.1"/>
    <property type="molecule type" value="Genomic_DNA"/>
</dbReference>
<dbReference type="Proteomes" id="UP000271162">
    <property type="component" value="Unassembled WGS sequence"/>
</dbReference>
<sequence>MTVSCALDVAGRQGEGVDRSPLLEKNTTGGAANVTSPLKISTSSCDQEVLYKRTEACIKCSNEAIDKRTFVIVDKQPTQAINDYTNHTSDDCIHQENMLRQSQEAGDQDSSFKCQFPDLPVIRKSIDGVEMDARDV</sequence>
<evidence type="ECO:0000313" key="1">
    <source>
        <dbReference type="EMBL" id="VDL69449.1"/>
    </source>
</evidence>
<name>A0A0N4XTE0_NIPBR</name>
<evidence type="ECO:0000313" key="3">
    <source>
        <dbReference type="WBParaSite" id="NBR_0000585901-mRNA-1"/>
    </source>
</evidence>